<feature type="region of interest" description="Disordered" evidence="1">
    <location>
        <begin position="1"/>
        <end position="28"/>
    </location>
</feature>
<reference evidence="3 4" key="1">
    <citation type="submission" date="2018-12" db="EMBL/GenBank/DDBJ databases">
        <authorList>
            <person name="Tiukova I."/>
            <person name="Dainat J."/>
        </authorList>
    </citation>
    <scope>NUCLEOTIDE SEQUENCE [LARGE SCALE GENOMIC DNA]</scope>
</reference>
<feature type="compositionally biased region" description="Polar residues" evidence="1">
    <location>
        <begin position="78"/>
        <end position="90"/>
    </location>
</feature>
<sequence length="140" mass="16158">MFRRFKKISEDLKPLSHREEKDGKREDDTVVTRALERYFKERNLEYPSWLGVSAESSSRMQPSRMEPFHSSVPEPRVQQHNPSNETQSSEPALRPRLQSRFSSNSEINRGVKSSGTVSRFGAYGSRRTSTSSRSRFTSTK</sequence>
<dbReference type="InterPro" id="IPR028095">
    <property type="entry name" value="Mso1_N_dom"/>
</dbReference>
<dbReference type="OrthoDB" id="2683368at2759"/>
<dbReference type="Proteomes" id="UP000290900">
    <property type="component" value="Unassembled WGS sequence"/>
</dbReference>
<evidence type="ECO:0000256" key="1">
    <source>
        <dbReference type="SAM" id="MobiDB-lite"/>
    </source>
</evidence>
<gene>
    <name evidence="3" type="ORF">BRENAR_LOCUS3326</name>
</gene>
<feature type="compositionally biased region" description="Basic and acidic residues" evidence="1">
    <location>
        <begin position="7"/>
        <end position="28"/>
    </location>
</feature>
<feature type="region of interest" description="Disordered" evidence="1">
    <location>
        <begin position="50"/>
        <end position="140"/>
    </location>
</feature>
<proteinExistence type="predicted"/>
<organism evidence="3 4">
    <name type="scientific">Brettanomyces naardenensis</name>
    <name type="common">Yeast</name>
    <dbReference type="NCBI Taxonomy" id="13370"/>
    <lineage>
        <taxon>Eukaryota</taxon>
        <taxon>Fungi</taxon>
        <taxon>Dikarya</taxon>
        <taxon>Ascomycota</taxon>
        <taxon>Saccharomycotina</taxon>
        <taxon>Pichiomycetes</taxon>
        <taxon>Pichiales</taxon>
        <taxon>Pichiaceae</taxon>
        <taxon>Brettanomyces</taxon>
    </lineage>
</organism>
<evidence type="ECO:0000259" key="2">
    <source>
        <dbReference type="Pfam" id="PF14475"/>
    </source>
</evidence>
<dbReference type="InParanoid" id="A0A448YNT1"/>
<feature type="compositionally biased region" description="Polar residues" evidence="1">
    <location>
        <begin position="99"/>
        <end position="117"/>
    </location>
</feature>
<dbReference type="EMBL" id="CAACVR010000023">
    <property type="protein sequence ID" value="VEU22595.1"/>
    <property type="molecule type" value="Genomic_DNA"/>
</dbReference>
<evidence type="ECO:0000313" key="3">
    <source>
        <dbReference type="EMBL" id="VEU22595.1"/>
    </source>
</evidence>
<evidence type="ECO:0000313" key="4">
    <source>
        <dbReference type="Proteomes" id="UP000290900"/>
    </source>
</evidence>
<protein>
    <submittedName>
        <fullName evidence="3">DEKNAAC103623</fullName>
    </submittedName>
</protein>
<dbReference type="Pfam" id="PF14475">
    <property type="entry name" value="Mso1_Sec1_bdg"/>
    <property type="match status" value="1"/>
</dbReference>
<feature type="domain" description="Mso1 N-terminal" evidence="2">
    <location>
        <begin position="15"/>
        <end position="50"/>
    </location>
</feature>
<accession>A0A448YNT1</accession>
<dbReference type="AlphaFoldDB" id="A0A448YNT1"/>
<name>A0A448YNT1_BRENA</name>
<keyword evidence="4" id="KW-1185">Reference proteome</keyword>
<feature type="compositionally biased region" description="Low complexity" evidence="1">
    <location>
        <begin position="125"/>
        <end position="140"/>
    </location>
</feature>